<comment type="caution">
    <text evidence="2">The sequence shown here is derived from an EMBL/GenBank/DDBJ whole genome shotgun (WGS) entry which is preliminary data.</text>
</comment>
<name>A0A0P9XKC6_9PSED</name>
<evidence type="ECO:0000313" key="3">
    <source>
        <dbReference type="Proteomes" id="UP000050562"/>
    </source>
</evidence>
<accession>A0A0P9XKC6</accession>
<sequence>MRVVNQSIESRIGVMQLDKRNAQNSQSAGAVISAGIHEKPPVQRPTVSISGEALLRQRLFHITDPNRALPVFVQMERGAVGCRVDFLTDNDRQLLGDVYEWAQEQGADLKYVDDLGFRLASYRESDNGRIMVRENTGRSYDGEGHKLYLSFTDKDAASAKRILESDALKTTRLDHGFVRFITDKDYGAMSHNDFDFMEQVISRFSNGKDEPQPLTPRFAKYERLKDNYVKTLSKEKYGDDKDNVQNDQGTQSAAKKTTKPKPVTVESLRDDMRAALFKAMNVTSFKSLFALLFGDKR</sequence>
<dbReference type="AlphaFoldDB" id="A0A0P9XKC6"/>
<evidence type="ECO:0000256" key="1">
    <source>
        <dbReference type="SAM" id="MobiDB-lite"/>
    </source>
</evidence>
<dbReference type="EMBL" id="LJRC01000230">
    <property type="protein sequence ID" value="KPY32565.1"/>
    <property type="molecule type" value="Genomic_DNA"/>
</dbReference>
<proteinExistence type="predicted"/>
<feature type="compositionally biased region" description="Basic and acidic residues" evidence="1">
    <location>
        <begin position="235"/>
        <end position="244"/>
    </location>
</feature>
<organism evidence="2 3">
    <name type="scientific">Pseudomonas syringae pv. primulae</name>
    <dbReference type="NCBI Taxonomy" id="251707"/>
    <lineage>
        <taxon>Bacteria</taxon>
        <taxon>Pseudomonadati</taxon>
        <taxon>Pseudomonadota</taxon>
        <taxon>Gammaproteobacteria</taxon>
        <taxon>Pseudomonadales</taxon>
        <taxon>Pseudomonadaceae</taxon>
        <taxon>Pseudomonas</taxon>
    </lineage>
</organism>
<feature type="region of interest" description="Disordered" evidence="1">
    <location>
        <begin position="235"/>
        <end position="264"/>
    </location>
</feature>
<dbReference type="PATRIC" id="fig|251707.3.peg.5141"/>
<feature type="compositionally biased region" description="Polar residues" evidence="1">
    <location>
        <begin position="245"/>
        <end position="254"/>
    </location>
</feature>
<protein>
    <submittedName>
        <fullName evidence="2">Hrp-dependent type III effector protein</fullName>
    </submittedName>
</protein>
<reference evidence="2 3" key="1">
    <citation type="submission" date="2015-09" db="EMBL/GenBank/DDBJ databases">
        <title>Genome announcement of multiple Pseudomonas syringae strains.</title>
        <authorList>
            <person name="Thakur S."/>
            <person name="Wang P.W."/>
            <person name="Gong Y."/>
            <person name="Weir B.S."/>
            <person name="Guttman D.S."/>
        </authorList>
    </citation>
    <scope>NUCLEOTIDE SEQUENCE [LARGE SCALE GENOMIC DNA]</scope>
    <source>
        <strain evidence="2 3">ICMP3956</strain>
    </source>
</reference>
<dbReference type="RefSeq" id="WP_057410449.1">
    <property type="nucleotide sequence ID" value="NZ_LJRC01000230.1"/>
</dbReference>
<evidence type="ECO:0000313" key="2">
    <source>
        <dbReference type="EMBL" id="KPY32565.1"/>
    </source>
</evidence>
<dbReference type="Proteomes" id="UP000050562">
    <property type="component" value="Unassembled WGS sequence"/>
</dbReference>
<gene>
    <name evidence="2" type="ORF">ALO52_200127</name>
</gene>